<name>A0A9W7AAW9_9STRA</name>
<reference evidence="4" key="1">
    <citation type="journal article" date="2023" name="Commun. Biol.">
        <title>Genome analysis of Parmales, the sister group of diatoms, reveals the evolutionary specialization of diatoms from phago-mixotrophs to photoautotrophs.</title>
        <authorList>
            <person name="Ban H."/>
            <person name="Sato S."/>
            <person name="Yoshikawa S."/>
            <person name="Yamada K."/>
            <person name="Nakamura Y."/>
            <person name="Ichinomiya M."/>
            <person name="Sato N."/>
            <person name="Blanc-Mathieu R."/>
            <person name="Endo H."/>
            <person name="Kuwata A."/>
            <person name="Ogata H."/>
        </authorList>
    </citation>
    <scope>NUCLEOTIDE SEQUENCE [LARGE SCALE GENOMIC DNA]</scope>
    <source>
        <strain evidence="4">NIES 3700</strain>
    </source>
</reference>
<organism evidence="3 4">
    <name type="scientific">Triparma laevis f. longispina</name>
    <dbReference type="NCBI Taxonomy" id="1714387"/>
    <lineage>
        <taxon>Eukaryota</taxon>
        <taxon>Sar</taxon>
        <taxon>Stramenopiles</taxon>
        <taxon>Ochrophyta</taxon>
        <taxon>Bolidophyceae</taxon>
        <taxon>Parmales</taxon>
        <taxon>Triparmaceae</taxon>
        <taxon>Triparma</taxon>
    </lineage>
</organism>
<feature type="compositionally biased region" description="Low complexity" evidence="1">
    <location>
        <begin position="1"/>
        <end position="15"/>
    </location>
</feature>
<feature type="domain" description="PDZ" evidence="2">
    <location>
        <begin position="84"/>
        <end position="136"/>
    </location>
</feature>
<evidence type="ECO:0000259" key="2">
    <source>
        <dbReference type="PROSITE" id="PS50106"/>
    </source>
</evidence>
<dbReference type="AlphaFoldDB" id="A0A9W7AAW9"/>
<sequence length="258" mass="28911">MPFSDSEYSDSTDSTACSGSMSDLDETTHHGQAGSSMHRGQQFESYGIDRGEEEDCDRAEFSTVKRVGKKKSSSPELYPEPTYNVVLASNIKFLGINLDMNRVFGKRVIEVRGAALKAGVQEGDLLVEVNGVIIKGQIDIKSLFTKDFDGFNSFRFLRTEVLRSMKTSRLRKVFPVASTEELTVLINEVELREGDKEKGNFDPSTSRPSLIVEIEPEERDGKEYFSTLLDKEGEVIGDTKEYATWGGRFGYPNTYNLH</sequence>
<keyword evidence="4" id="KW-1185">Reference proteome</keyword>
<proteinExistence type="predicted"/>
<dbReference type="PROSITE" id="PS50106">
    <property type="entry name" value="PDZ"/>
    <property type="match status" value="1"/>
</dbReference>
<dbReference type="EMBL" id="BRXW01000562">
    <property type="protein sequence ID" value="GMH66615.1"/>
    <property type="molecule type" value="Genomic_DNA"/>
</dbReference>
<gene>
    <name evidence="3" type="ORF">TrLO_g6670</name>
</gene>
<dbReference type="OrthoDB" id="10400079at2759"/>
<dbReference type="SUPFAM" id="SSF50156">
    <property type="entry name" value="PDZ domain-like"/>
    <property type="match status" value="1"/>
</dbReference>
<evidence type="ECO:0000313" key="4">
    <source>
        <dbReference type="Proteomes" id="UP001165122"/>
    </source>
</evidence>
<comment type="caution">
    <text evidence="3">The sequence shown here is derived from an EMBL/GenBank/DDBJ whole genome shotgun (WGS) entry which is preliminary data.</text>
</comment>
<evidence type="ECO:0000313" key="3">
    <source>
        <dbReference type="EMBL" id="GMH66615.1"/>
    </source>
</evidence>
<dbReference type="InterPro" id="IPR001478">
    <property type="entry name" value="PDZ"/>
</dbReference>
<feature type="region of interest" description="Disordered" evidence="1">
    <location>
        <begin position="1"/>
        <end position="49"/>
    </location>
</feature>
<protein>
    <recommendedName>
        <fullName evidence="2">PDZ domain-containing protein</fullName>
    </recommendedName>
</protein>
<feature type="compositionally biased region" description="Polar residues" evidence="1">
    <location>
        <begin position="33"/>
        <end position="44"/>
    </location>
</feature>
<evidence type="ECO:0000256" key="1">
    <source>
        <dbReference type="SAM" id="MobiDB-lite"/>
    </source>
</evidence>
<dbReference type="InterPro" id="IPR036034">
    <property type="entry name" value="PDZ_sf"/>
</dbReference>
<dbReference type="Proteomes" id="UP001165122">
    <property type="component" value="Unassembled WGS sequence"/>
</dbReference>
<accession>A0A9W7AAW9</accession>